<name>A0A0F9TW92_9ZZZZ</name>
<proteinExistence type="predicted"/>
<evidence type="ECO:0000313" key="2">
    <source>
        <dbReference type="EMBL" id="KKN83604.1"/>
    </source>
</evidence>
<feature type="coiled-coil region" evidence="1">
    <location>
        <begin position="9"/>
        <end position="46"/>
    </location>
</feature>
<dbReference type="AlphaFoldDB" id="A0A0F9TW92"/>
<organism evidence="2">
    <name type="scientific">marine sediment metagenome</name>
    <dbReference type="NCBI Taxonomy" id="412755"/>
    <lineage>
        <taxon>unclassified sequences</taxon>
        <taxon>metagenomes</taxon>
        <taxon>ecological metagenomes</taxon>
    </lineage>
</organism>
<evidence type="ECO:0000256" key="1">
    <source>
        <dbReference type="SAM" id="Coils"/>
    </source>
</evidence>
<gene>
    <name evidence="2" type="ORF">LCGC14_0298440</name>
</gene>
<accession>A0A0F9TW92</accession>
<protein>
    <submittedName>
        <fullName evidence="2">Uncharacterized protein</fullName>
    </submittedName>
</protein>
<dbReference type="EMBL" id="LAZR01000183">
    <property type="protein sequence ID" value="KKN83604.1"/>
    <property type="molecule type" value="Genomic_DNA"/>
</dbReference>
<reference evidence="2" key="1">
    <citation type="journal article" date="2015" name="Nature">
        <title>Complex archaea that bridge the gap between prokaryotes and eukaryotes.</title>
        <authorList>
            <person name="Spang A."/>
            <person name="Saw J.H."/>
            <person name="Jorgensen S.L."/>
            <person name="Zaremba-Niedzwiedzka K."/>
            <person name="Martijn J."/>
            <person name="Lind A.E."/>
            <person name="van Eijk R."/>
            <person name="Schleper C."/>
            <person name="Guy L."/>
            <person name="Ettema T.J."/>
        </authorList>
    </citation>
    <scope>NUCLEOTIDE SEQUENCE</scope>
</reference>
<keyword evidence="1" id="KW-0175">Coiled coil</keyword>
<comment type="caution">
    <text evidence="2">The sequence shown here is derived from an EMBL/GenBank/DDBJ whole genome shotgun (WGS) entry which is preliminary data.</text>
</comment>
<sequence length="66" mass="7433">MSPRVSQTAEDWKYKVKDAARTLREAQELKADTKLYKAAIAELKKEQKAIGVALKANRQGRALMSK</sequence>